<gene>
    <name evidence="1" type="ORF">Ahy_B06g085176</name>
</gene>
<evidence type="ECO:0008006" key="3">
    <source>
        <dbReference type="Google" id="ProtNLM"/>
    </source>
</evidence>
<evidence type="ECO:0000313" key="2">
    <source>
        <dbReference type="Proteomes" id="UP000289738"/>
    </source>
</evidence>
<sequence>MMSTLSKNNSVEKLAEIDEIRFRFLRIVSNWSVKQAIMVHLAESYQVKQRTFLLNIGNIRLNAELIGRVFGIPSRGDPFPALDDGIPYHVSIKKRFYRQTTTELRDLVYSYPMATESDRMEFRRYFLLVIMKMFLCPTTQQVISPWHIFPVLDVTDLRRFNWPLDTLKWFDKAVEKYKLKGNKTCEGCMFVMLVGRNDY</sequence>
<keyword evidence="2" id="KW-1185">Reference proteome</keyword>
<dbReference type="AlphaFoldDB" id="A0A444YTQ4"/>
<dbReference type="Proteomes" id="UP000289738">
    <property type="component" value="Chromosome B06"/>
</dbReference>
<reference evidence="1 2" key="1">
    <citation type="submission" date="2019-01" db="EMBL/GenBank/DDBJ databases">
        <title>Sequencing of cultivated peanut Arachis hypogaea provides insights into genome evolution and oil improvement.</title>
        <authorList>
            <person name="Chen X."/>
        </authorList>
    </citation>
    <scope>NUCLEOTIDE SEQUENCE [LARGE SCALE GENOMIC DNA]</scope>
    <source>
        <strain evidence="2">cv. Fuhuasheng</strain>
        <tissue evidence="1">Leaves</tissue>
    </source>
</reference>
<accession>A0A444YTQ4</accession>
<proteinExistence type="predicted"/>
<protein>
    <recommendedName>
        <fullName evidence="3">DUF1985 domain-containing protein</fullName>
    </recommendedName>
</protein>
<evidence type="ECO:0000313" key="1">
    <source>
        <dbReference type="EMBL" id="RYR05309.1"/>
    </source>
</evidence>
<dbReference type="PANTHER" id="PTHR34835:SF34">
    <property type="entry name" value="OS08G0555500 PROTEIN"/>
    <property type="match status" value="1"/>
</dbReference>
<organism evidence="1 2">
    <name type="scientific">Arachis hypogaea</name>
    <name type="common">Peanut</name>
    <dbReference type="NCBI Taxonomy" id="3818"/>
    <lineage>
        <taxon>Eukaryota</taxon>
        <taxon>Viridiplantae</taxon>
        <taxon>Streptophyta</taxon>
        <taxon>Embryophyta</taxon>
        <taxon>Tracheophyta</taxon>
        <taxon>Spermatophyta</taxon>
        <taxon>Magnoliopsida</taxon>
        <taxon>eudicotyledons</taxon>
        <taxon>Gunneridae</taxon>
        <taxon>Pentapetalae</taxon>
        <taxon>rosids</taxon>
        <taxon>fabids</taxon>
        <taxon>Fabales</taxon>
        <taxon>Fabaceae</taxon>
        <taxon>Papilionoideae</taxon>
        <taxon>50 kb inversion clade</taxon>
        <taxon>dalbergioids sensu lato</taxon>
        <taxon>Dalbergieae</taxon>
        <taxon>Pterocarpus clade</taxon>
        <taxon>Arachis</taxon>
    </lineage>
</organism>
<dbReference type="PANTHER" id="PTHR34835">
    <property type="entry name" value="OS07G0283600 PROTEIN-RELATED"/>
    <property type="match status" value="1"/>
</dbReference>
<comment type="caution">
    <text evidence="1">The sequence shown here is derived from an EMBL/GenBank/DDBJ whole genome shotgun (WGS) entry which is preliminary data.</text>
</comment>
<dbReference type="EMBL" id="SDMP01000016">
    <property type="protein sequence ID" value="RYR05309.1"/>
    <property type="molecule type" value="Genomic_DNA"/>
</dbReference>
<name>A0A444YTQ4_ARAHY</name>